<keyword evidence="5" id="KW-1185">Reference proteome</keyword>
<dbReference type="OMA" id="ATHFTIT"/>
<dbReference type="GO" id="GO:0005763">
    <property type="term" value="C:mitochondrial small ribosomal subunit"/>
    <property type="evidence" value="ECO:0007669"/>
    <property type="project" value="TreeGrafter"/>
</dbReference>
<dbReference type="CDD" id="cd15465">
    <property type="entry name" value="bS6_mito"/>
    <property type="match status" value="1"/>
</dbReference>
<dbReference type="PANTHER" id="PTHR21011:SF1">
    <property type="entry name" value="SMALL RIBOSOMAL SUBUNIT PROTEIN BS6M"/>
    <property type="match status" value="1"/>
</dbReference>
<dbReference type="FunFam" id="3.30.70.60:FF:000014">
    <property type="entry name" value="28S ribosomal protein S6, mitochondrial"/>
    <property type="match status" value="1"/>
</dbReference>
<dbReference type="Gene3D" id="3.30.70.60">
    <property type="match status" value="1"/>
</dbReference>
<dbReference type="GeneID" id="106667595"/>
<dbReference type="GO" id="GO:0006412">
    <property type="term" value="P:translation"/>
    <property type="evidence" value="ECO:0007669"/>
    <property type="project" value="InterPro"/>
</dbReference>
<dbReference type="CTD" id="64968"/>
<dbReference type="EnsemblMetazoa" id="XM_014395637.1">
    <property type="protein sequence ID" value="XP_014251123.1"/>
    <property type="gene ID" value="LOC106667595"/>
</dbReference>
<evidence type="ECO:0000256" key="3">
    <source>
        <dbReference type="ARBA" id="ARBA00035365"/>
    </source>
</evidence>
<dbReference type="SUPFAM" id="SSF54995">
    <property type="entry name" value="Ribosomal protein S6"/>
    <property type="match status" value="1"/>
</dbReference>
<dbReference type="OrthoDB" id="268530at2759"/>
<dbReference type="InterPro" id="IPR014717">
    <property type="entry name" value="Transl_elong_EF1B/ribsomal_bS6"/>
</dbReference>
<evidence type="ECO:0000313" key="4">
    <source>
        <dbReference type="EnsemblMetazoa" id="XP_014251123.1"/>
    </source>
</evidence>
<sequence length="149" mass="17617">MLTYELSVLLKLLPKEEMTKVLKRTASAIFEKGGVIKKLDNLGQQKLPYKTSKHGMVHLEAHYFNLAFIAPPSKIEQLEIEYERDVDIIRSKIYKSIVPSDFECRLEEELKPAPYRLEVQEMIEEMKKKEARRPSFKYNTNLDYYPFQK</sequence>
<evidence type="ECO:0000256" key="1">
    <source>
        <dbReference type="ARBA" id="ARBA00009512"/>
    </source>
</evidence>
<comment type="similarity">
    <text evidence="1">Belongs to the bacterial ribosomal protein bS6 family.</text>
</comment>
<evidence type="ECO:0000313" key="5">
    <source>
        <dbReference type="Proteomes" id="UP000494040"/>
    </source>
</evidence>
<reference evidence="4" key="1">
    <citation type="submission" date="2022-01" db="UniProtKB">
        <authorList>
            <consortium name="EnsemblMetazoa"/>
        </authorList>
    </citation>
    <scope>IDENTIFICATION</scope>
</reference>
<accession>A0A8I6RVU1</accession>
<protein>
    <recommendedName>
        <fullName evidence="2">Small ribosomal subunit protein bS6m</fullName>
    </recommendedName>
    <alternativeName>
        <fullName evidence="3">28S ribosomal protein S6, mitochondrial</fullName>
    </alternativeName>
</protein>
<proteinExistence type="inferred from homology"/>
<name>A0A8I6RVU1_CIMLE</name>
<dbReference type="InterPro" id="IPR000529">
    <property type="entry name" value="Ribosomal_bS6"/>
</dbReference>
<dbReference type="Pfam" id="PF01250">
    <property type="entry name" value="Ribosomal_S6"/>
    <property type="match status" value="1"/>
</dbReference>
<evidence type="ECO:0000256" key="2">
    <source>
        <dbReference type="ARBA" id="ARBA00035170"/>
    </source>
</evidence>
<dbReference type="PANTHER" id="PTHR21011">
    <property type="entry name" value="MITOCHONDRIAL 28S RIBOSOMAL PROTEIN S6"/>
    <property type="match status" value="1"/>
</dbReference>
<dbReference type="GO" id="GO:0070181">
    <property type="term" value="F:small ribosomal subunit rRNA binding"/>
    <property type="evidence" value="ECO:0007669"/>
    <property type="project" value="TreeGrafter"/>
</dbReference>
<organism evidence="4 5">
    <name type="scientific">Cimex lectularius</name>
    <name type="common">Bed bug</name>
    <name type="synonym">Acanthia lectularia</name>
    <dbReference type="NCBI Taxonomy" id="79782"/>
    <lineage>
        <taxon>Eukaryota</taxon>
        <taxon>Metazoa</taxon>
        <taxon>Ecdysozoa</taxon>
        <taxon>Arthropoda</taxon>
        <taxon>Hexapoda</taxon>
        <taxon>Insecta</taxon>
        <taxon>Pterygota</taxon>
        <taxon>Neoptera</taxon>
        <taxon>Paraneoptera</taxon>
        <taxon>Hemiptera</taxon>
        <taxon>Heteroptera</taxon>
        <taxon>Panheteroptera</taxon>
        <taxon>Cimicomorpha</taxon>
        <taxon>Cimicidae</taxon>
        <taxon>Cimex</taxon>
    </lineage>
</organism>
<dbReference type="InterPro" id="IPR035980">
    <property type="entry name" value="Ribosomal_bS6_sf"/>
</dbReference>
<dbReference type="GO" id="GO:0003735">
    <property type="term" value="F:structural constituent of ribosome"/>
    <property type="evidence" value="ECO:0007669"/>
    <property type="project" value="InterPro"/>
</dbReference>
<dbReference type="Proteomes" id="UP000494040">
    <property type="component" value="Unassembled WGS sequence"/>
</dbReference>
<dbReference type="KEGG" id="clec:106667595"/>
<dbReference type="RefSeq" id="XP_014251123.1">
    <property type="nucleotide sequence ID" value="XM_014395637.1"/>
</dbReference>
<dbReference type="AlphaFoldDB" id="A0A8I6RVU1"/>